<dbReference type="PANTHER" id="PTHR47797">
    <property type="entry name" value="DEHYDROGENASE, PUTATIVE (AFU_ORTHOLOGUE AFUA_8G05805)-RELATED"/>
    <property type="match status" value="1"/>
</dbReference>
<evidence type="ECO:0000256" key="8">
    <source>
        <dbReference type="SAM" id="Phobius"/>
    </source>
</evidence>
<dbReference type="Gene3D" id="2.60.40.1210">
    <property type="entry name" value="Cellobiose dehydrogenase, cytochrome domain"/>
    <property type="match status" value="1"/>
</dbReference>
<evidence type="ECO:0000256" key="2">
    <source>
        <dbReference type="ARBA" id="ARBA00022448"/>
    </source>
</evidence>
<feature type="region of interest" description="Disordered" evidence="7">
    <location>
        <begin position="434"/>
        <end position="466"/>
    </location>
</feature>
<dbReference type="SMART" id="SM00665">
    <property type="entry name" value="B561"/>
    <property type="match status" value="1"/>
</dbReference>
<dbReference type="InterPro" id="IPR006593">
    <property type="entry name" value="Cyt_b561/ferric_Rdtase_TM"/>
</dbReference>
<evidence type="ECO:0000313" key="11">
    <source>
        <dbReference type="Proteomes" id="UP000002668"/>
    </source>
</evidence>
<evidence type="ECO:0000256" key="5">
    <source>
        <dbReference type="ARBA" id="ARBA00022989"/>
    </source>
</evidence>
<dbReference type="eggNOG" id="KOG3000">
    <property type="taxonomic scope" value="Eukaryota"/>
</dbReference>
<feature type="transmembrane region" description="Helical" evidence="8">
    <location>
        <begin position="403"/>
        <end position="423"/>
    </location>
</feature>
<keyword evidence="2" id="KW-0813">Transport</keyword>
<comment type="subcellular location">
    <subcellularLocation>
        <location evidence="1">Membrane</location>
    </subcellularLocation>
</comment>
<dbReference type="AlphaFoldDB" id="E5A385"/>
<protein>
    <recommendedName>
        <fullName evidence="9">Cytochrome b561 domain-containing protein</fullName>
    </recommendedName>
</protein>
<evidence type="ECO:0000256" key="1">
    <source>
        <dbReference type="ARBA" id="ARBA00004370"/>
    </source>
</evidence>
<proteinExistence type="predicted"/>
<dbReference type="GO" id="GO:0016020">
    <property type="term" value="C:membrane"/>
    <property type="evidence" value="ECO:0007669"/>
    <property type="project" value="UniProtKB-SubCell"/>
</dbReference>
<dbReference type="OrthoDB" id="19261at2759"/>
<accession>E5A385</accession>
<dbReference type="EMBL" id="FP929133">
    <property type="protein sequence ID" value="CBX98098.1"/>
    <property type="molecule type" value="Genomic_DNA"/>
</dbReference>
<feature type="transmembrane region" description="Helical" evidence="8">
    <location>
        <begin position="376"/>
        <end position="397"/>
    </location>
</feature>
<sequence>MKPDAIYKCSMLTRYHHALNSRVQNINTVHDLQHAFTHAQSGARRVLFWYILPLGVYVQTRLTFPQAITAQAQISQQCVASDVCFELNIPATTAQTGSGDIFFSISAPTTYSWVALGQGSNGMTNANIFMIYQDGRGNVTLSPRHAVGTTMPLFDPEIDVELLGGSGVSNGTMMANIKCGNCESWQGGNMDFTATSGGFIHARLSGPSLDSTDVEQAVNFHSSYGVFSWPFSSAVGGASVNPFEDATLTANTTTSAAGGGGSGINDAAVLWCHGIFASVAFVFLFPLGGILIRVGNFPGLIWVHAGLQMFAWVLFMTAFGLGLYYGIMDNYMHEAHPIIGIVLVAMMLVQPLFGWLHHLRFVRTGGRTVFSHSHIWIGRIAIILGMINGGLGMKLSGVTNSYYIVYSVFAGVLGLSYIASIIYGETTRKRKLQNGSLGDREKLGNTEQQAAFHRPSDAQAGTNTRL</sequence>
<feature type="transmembrane region" description="Helical" evidence="8">
    <location>
        <begin position="299"/>
        <end position="325"/>
    </location>
</feature>
<dbReference type="InParanoid" id="E5A385"/>
<dbReference type="STRING" id="985895.E5A385"/>
<dbReference type="PROSITE" id="PS50939">
    <property type="entry name" value="CYTOCHROME_B561"/>
    <property type="match status" value="1"/>
</dbReference>
<evidence type="ECO:0000256" key="3">
    <source>
        <dbReference type="ARBA" id="ARBA00022692"/>
    </source>
</evidence>
<evidence type="ECO:0000256" key="7">
    <source>
        <dbReference type="SAM" id="MobiDB-lite"/>
    </source>
</evidence>
<keyword evidence="3 8" id="KW-0812">Transmembrane</keyword>
<dbReference type="SUPFAM" id="SSF49344">
    <property type="entry name" value="CBD9-like"/>
    <property type="match status" value="1"/>
</dbReference>
<dbReference type="Proteomes" id="UP000002668">
    <property type="component" value="Genome"/>
</dbReference>
<dbReference type="InterPro" id="IPR005018">
    <property type="entry name" value="DOMON_domain"/>
</dbReference>
<keyword evidence="4" id="KW-0249">Electron transport</keyword>
<dbReference type="CDD" id="cd09630">
    <property type="entry name" value="CDH_like_cytochrome"/>
    <property type="match status" value="1"/>
</dbReference>
<dbReference type="VEuPathDB" id="FungiDB:LEMA_P095070.1"/>
<evidence type="ECO:0000259" key="9">
    <source>
        <dbReference type="PROSITE" id="PS50939"/>
    </source>
</evidence>
<dbReference type="Pfam" id="PF16010">
    <property type="entry name" value="CDH-cyt"/>
    <property type="match status" value="1"/>
</dbReference>
<keyword evidence="6 8" id="KW-0472">Membrane</keyword>
<dbReference type="HOGENOM" id="CLU_031471_1_0_1"/>
<dbReference type="SMART" id="SM00664">
    <property type="entry name" value="DoH"/>
    <property type="match status" value="1"/>
</dbReference>
<dbReference type="CDD" id="cd08760">
    <property type="entry name" value="Cyt_b561_FRRS1_like"/>
    <property type="match status" value="1"/>
</dbReference>
<dbReference type="OMA" id="YVKYQRR"/>
<name>E5A385_LEPMJ</name>
<gene>
    <name evidence="10" type="ORF">LEMA_P095070.1</name>
</gene>
<feature type="transmembrane region" description="Helical" evidence="8">
    <location>
        <begin position="337"/>
        <end position="356"/>
    </location>
</feature>
<reference evidence="11" key="1">
    <citation type="journal article" date="2011" name="Nat. Commun.">
        <title>Effector diversification within compartments of the Leptosphaeria maculans genome affected by Repeat-Induced Point mutations.</title>
        <authorList>
            <person name="Rouxel T."/>
            <person name="Grandaubert J."/>
            <person name="Hane J.K."/>
            <person name="Hoede C."/>
            <person name="van de Wouw A.P."/>
            <person name="Couloux A."/>
            <person name="Dominguez V."/>
            <person name="Anthouard V."/>
            <person name="Bally P."/>
            <person name="Bourras S."/>
            <person name="Cozijnsen A.J."/>
            <person name="Ciuffetti L.M."/>
            <person name="Degrave A."/>
            <person name="Dilmaghani A."/>
            <person name="Duret L."/>
            <person name="Fudal I."/>
            <person name="Goodwin S.B."/>
            <person name="Gout L."/>
            <person name="Glaser N."/>
            <person name="Linglin J."/>
            <person name="Kema G.H.J."/>
            <person name="Lapalu N."/>
            <person name="Lawrence C.B."/>
            <person name="May K."/>
            <person name="Meyer M."/>
            <person name="Ollivier B."/>
            <person name="Poulain J."/>
            <person name="Schoch C.L."/>
            <person name="Simon A."/>
            <person name="Spatafora J.W."/>
            <person name="Stachowiak A."/>
            <person name="Turgeon B.G."/>
            <person name="Tyler B.M."/>
            <person name="Vincent D."/>
            <person name="Weissenbach J."/>
            <person name="Amselem J."/>
            <person name="Quesneville H."/>
            <person name="Oliver R.P."/>
            <person name="Wincker P."/>
            <person name="Balesdent M.-H."/>
            <person name="Howlett B.J."/>
        </authorList>
    </citation>
    <scope>NUCLEOTIDE SEQUENCE [LARGE SCALE GENOMIC DNA]</scope>
    <source>
        <strain evidence="11">JN3 / isolate v23.1.3 / race Av1-4-5-6-7-8</strain>
    </source>
</reference>
<keyword evidence="11" id="KW-1185">Reference proteome</keyword>
<evidence type="ECO:0000256" key="6">
    <source>
        <dbReference type="ARBA" id="ARBA00023136"/>
    </source>
</evidence>
<dbReference type="InterPro" id="IPR015920">
    <property type="entry name" value="Cellobiose_DH-like_cyt"/>
</dbReference>
<organism evidence="11">
    <name type="scientific">Leptosphaeria maculans (strain JN3 / isolate v23.1.3 / race Av1-4-5-6-7-8)</name>
    <name type="common">Blackleg fungus</name>
    <name type="synonym">Phoma lingam</name>
    <dbReference type="NCBI Taxonomy" id="985895"/>
    <lineage>
        <taxon>Eukaryota</taxon>
        <taxon>Fungi</taxon>
        <taxon>Dikarya</taxon>
        <taxon>Ascomycota</taxon>
        <taxon>Pezizomycotina</taxon>
        <taxon>Dothideomycetes</taxon>
        <taxon>Pleosporomycetidae</taxon>
        <taxon>Pleosporales</taxon>
        <taxon>Pleosporineae</taxon>
        <taxon>Leptosphaeriaceae</taxon>
        <taxon>Plenodomus</taxon>
        <taxon>Plenodomus lingam/Leptosphaeria maculans species complex</taxon>
    </lineage>
</organism>
<evidence type="ECO:0000313" key="10">
    <source>
        <dbReference type="EMBL" id="CBX98098.1"/>
    </source>
</evidence>
<keyword evidence="5 8" id="KW-1133">Transmembrane helix</keyword>
<feature type="transmembrane region" description="Helical" evidence="8">
    <location>
        <begin position="268"/>
        <end position="292"/>
    </location>
</feature>
<evidence type="ECO:0000256" key="4">
    <source>
        <dbReference type="ARBA" id="ARBA00022982"/>
    </source>
</evidence>
<feature type="domain" description="Cytochrome b561" evidence="9">
    <location>
        <begin position="237"/>
        <end position="429"/>
    </location>
</feature>
<dbReference type="PANTHER" id="PTHR47797:SF1">
    <property type="entry name" value="CYTOCHROME B561 DOMAIN-CONTAINING PROTEIN-RELATED"/>
    <property type="match status" value="1"/>
</dbReference>